<keyword evidence="2" id="KW-0267">Excision nuclease</keyword>
<dbReference type="GO" id="GO:0009432">
    <property type="term" value="P:SOS response"/>
    <property type="evidence" value="ECO:0007669"/>
    <property type="project" value="UniProtKB-KW"/>
</dbReference>
<dbReference type="SMART" id="SM00465">
    <property type="entry name" value="GIYc"/>
    <property type="match status" value="1"/>
</dbReference>
<evidence type="ECO:0000256" key="7">
    <source>
        <dbReference type="ARBA" id="ARBA00042732"/>
    </source>
</evidence>
<dbReference type="PANTHER" id="PTHR30562:SF10">
    <property type="entry name" value="EXCINUCLEASE CHO"/>
    <property type="match status" value="1"/>
</dbReference>
<gene>
    <name evidence="10" type="ORF">P5633_11865</name>
</gene>
<keyword evidence="4" id="KW-0742">SOS response</keyword>
<evidence type="ECO:0000256" key="4">
    <source>
        <dbReference type="ARBA" id="ARBA00023236"/>
    </source>
</evidence>
<keyword evidence="8" id="KW-0175">Coiled coil</keyword>
<feature type="domain" description="GIY-YIG" evidence="9">
    <location>
        <begin position="25"/>
        <end position="96"/>
    </location>
</feature>
<name>A0AAX3RJ48_BACIU</name>
<proteinExistence type="predicted"/>
<dbReference type="Gene3D" id="3.40.1440.10">
    <property type="entry name" value="GIY-YIG endonuclease"/>
    <property type="match status" value="1"/>
</dbReference>
<dbReference type="InterPro" id="IPR035901">
    <property type="entry name" value="GIY-YIG_endonuc_sf"/>
</dbReference>
<organism evidence="10 11">
    <name type="scientific">Bacillus subtilis</name>
    <dbReference type="NCBI Taxonomy" id="1423"/>
    <lineage>
        <taxon>Bacteria</taxon>
        <taxon>Bacillati</taxon>
        <taxon>Bacillota</taxon>
        <taxon>Bacilli</taxon>
        <taxon>Bacillales</taxon>
        <taxon>Bacillaceae</taxon>
        <taxon>Bacillus</taxon>
    </lineage>
</organism>
<dbReference type="SUPFAM" id="SSF82771">
    <property type="entry name" value="GIY-YIG endonuclease"/>
    <property type="match status" value="1"/>
</dbReference>
<dbReference type="PROSITE" id="PS50164">
    <property type="entry name" value="GIY_YIG"/>
    <property type="match status" value="1"/>
</dbReference>
<evidence type="ECO:0000256" key="3">
    <source>
        <dbReference type="ARBA" id="ARBA00023204"/>
    </source>
</evidence>
<keyword evidence="3" id="KW-0234">DNA repair</keyword>
<dbReference type="GO" id="GO:0004518">
    <property type="term" value="F:nuclease activity"/>
    <property type="evidence" value="ECO:0007669"/>
    <property type="project" value="UniProtKB-KW"/>
</dbReference>
<dbReference type="PANTHER" id="PTHR30562">
    <property type="entry name" value="UVRC/OXIDOREDUCTASE"/>
    <property type="match status" value="1"/>
</dbReference>
<evidence type="ECO:0000256" key="8">
    <source>
        <dbReference type="SAM" id="Coils"/>
    </source>
</evidence>
<keyword evidence="1" id="KW-0227">DNA damage</keyword>
<dbReference type="Pfam" id="PF01541">
    <property type="entry name" value="GIY-YIG"/>
    <property type="match status" value="1"/>
</dbReference>
<dbReference type="GO" id="GO:0009380">
    <property type="term" value="C:excinuclease repair complex"/>
    <property type="evidence" value="ECO:0007669"/>
    <property type="project" value="TreeGrafter"/>
</dbReference>
<evidence type="ECO:0000256" key="5">
    <source>
        <dbReference type="ARBA" id="ARBA00040756"/>
    </source>
</evidence>
<dbReference type="EMBL" id="CP120576">
    <property type="protein sequence ID" value="WEY83142.1"/>
    <property type="molecule type" value="Genomic_DNA"/>
</dbReference>
<dbReference type="AlphaFoldDB" id="A0AAX3RJ48"/>
<evidence type="ECO:0000313" key="10">
    <source>
        <dbReference type="EMBL" id="WEY83142.1"/>
    </source>
</evidence>
<sequence>MIHITLPTNYKTAKPRDVKNRKEYDKPGVYVFFNSDDTALYVGKSVSFKRRFCVHAANSPFFREASYVRLYEMDTDYERDIYETEMIRQFDPLFNKAKQFHRQVEIEQELAEIKDNAQQLIEEINELRDELNALYDEADAAVVTGDRTDVDGGSGSLEKLGEVLYIDRRISELRAELARLYRKKQILIAKRN</sequence>
<dbReference type="GO" id="GO:0006281">
    <property type="term" value="P:DNA repair"/>
    <property type="evidence" value="ECO:0007669"/>
    <property type="project" value="UniProtKB-KW"/>
</dbReference>
<evidence type="ECO:0000259" key="9">
    <source>
        <dbReference type="PROSITE" id="PS50164"/>
    </source>
</evidence>
<evidence type="ECO:0000256" key="2">
    <source>
        <dbReference type="ARBA" id="ARBA00022881"/>
    </source>
</evidence>
<evidence type="ECO:0000256" key="6">
    <source>
        <dbReference type="ARBA" id="ARBA00042138"/>
    </source>
</evidence>
<dbReference type="InterPro" id="IPR050066">
    <property type="entry name" value="UvrABC_protein_C"/>
</dbReference>
<dbReference type="Proteomes" id="UP001214898">
    <property type="component" value="Chromosome"/>
</dbReference>
<evidence type="ECO:0000313" key="11">
    <source>
        <dbReference type="Proteomes" id="UP001214898"/>
    </source>
</evidence>
<dbReference type="InterPro" id="IPR000305">
    <property type="entry name" value="GIY-YIG_endonuc"/>
</dbReference>
<reference evidence="10" key="1">
    <citation type="submission" date="2025-02" db="EMBL/GenBank/DDBJ databases">
        <title>Complete genome sequences of 52 Bacillus and Priestia strains isolated from West-African fermentations and 26 reference strains from the DSMZ collection.</title>
        <authorList>
            <person name="Wiedenbein E.S."/>
            <person name="Canoy T.S."/>
            <person name="Hui Y."/>
            <person name="Parkouda C."/>
            <person name="Dawende C."/>
            <person name="Ametefe E."/>
            <person name="Jespersen L."/>
            <person name="Nielsen D.S."/>
        </authorList>
    </citation>
    <scope>NUCLEOTIDE SEQUENCE</scope>
    <source>
        <strain evidence="10">PRO56</strain>
    </source>
</reference>
<evidence type="ECO:0000256" key="1">
    <source>
        <dbReference type="ARBA" id="ARBA00022763"/>
    </source>
</evidence>
<accession>A0AAX3RJ48</accession>
<feature type="coiled-coil region" evidence="8">
    <location>
        <begin position="103"/>
        <end position="144"/>
    </location>
</feature>
<protein>
    <recommendedName>
        <fullName evidence="5">Excinuclease cho</fullName>
    </recommendedName>
    <alternativeName>
        <fullName evidence="7">Endonuclease cho</fullName>
    </alternativeName>
    <alternativeName>
        <fullName evidence="6">UvrC homolog protein</fullName>
    </alternativeName>
</protein>